<keyword evidence="1" id="KW-0732">Signal</keyword>
<sequence>MFRPIRLALAGLVVTHAAHAHEFWIEPTVSGTQVTVEVHVGEHFEGEVFPFEPRAYETALWVGPETRQALHTRPLAQRDLSLAAQGEGLHVLAIASFGQTLRHPSLQDFKEFADSIGANHVLREIPPVADEDGRLRETYRRFSKTLVHFGERRDEDRRLGLQYEWVQGSDGFTLYSGGTPAAHHPVDVFCRQADMQVRESRLRTDDTGNVAPSVKPAERCLINAVFLRPHEDGRRWSSDWVSLLWDS</sequence>
<dbReference type="Proteomes" id="UP001627408">
    <property type="component" value="Unassembled WGS sequence"/>
</dbReference>
<evidence type="ECO:0000256" key="1">
    <source>
        <dbReference type="SAM" id="SignalP"/>
    </source>
</evidence>
<dbReference type="RefSeq" id="WP_407592012.1">
    <property type="nucleotide sequence ID" value="NZ_JBHDIY010000002.1"/>
</dbReference>
<gene>
    <name evidence="2" type="ORF">ACERZ8_09765</name>
</gene>
<keyword evidence="3" id="KW-1185">Reference proteome</keyword>
<evidence type="ECO:0000313" key="3">
    <source>
        <dbReference type="Proteomes" id="UP001627408"/>
    </source>
</evidence>
<comment type="caution">
    <text evidence="2">The sequence shown here is derived from an EMBL/GenBank/DDBJ whole genome shotgun (WGS) entry which is preliminary data.</text>
</comment>
<dbReference type="Pfam" id="PF10670">
    <property type="entry name" value="DUF4198"/>
    <property type="match status" value="1"/>
</dbReference>
<feature type="chain" id="PRO_5045774203" evidence="1">
    <location>
        <begin position="21"/>
        <end position="247"/>
    </location>
</feature>
<feature type="signal peptide" evidence="1">
    <location>
        <begin position="1"/>
        <end position="20"/>
    </location>
</feature>
<protein>
    <submittedName>
        <fullName evidence="2">DUF4198 domain-containing protein</fullName>
    </submittedName>
</protein>
<reference evidence="2 3" key="1">
    <citation type="submission" date="2024-08" db="EMBL/GenBank/DDBJ databases">
        <title>Tateyamaria sp. nov., isolated from marine algae.</title>
        <authorList>
            <person name="Choi B.J."/>
            <person name="Kim J.M."/>
            <person name="Lee J.K."/>
            <person name="Choi D.G."/>
            <person name="Bayburt H."/>
            <person name="Baek J.H."/>
            <person name="Han D.M."/>
            <person name="Jeon C.O."/>
        </authorList>
    </citation>
    <scope>NUCLEOTIDE SEQUENCE [LARGE SCALE GENOMIC DNA]</scope>
    <source>
        <strain evidence="2 3">KMU-156</strain>
    </source>
</reference>
<organism evidence="2 3">
    <name type="scientific">Tateyamaria armeniaca</name>
    <dbReference type="NCBI Taxonomy" id="2518930"/>
    <lineage>
        <taxon>Bacteria</taxon>
        <taxon>Pseudomonadati</taxon>
        <taxon>Pseudomonadota</taxon>
        <taxon>Alphaproteobacteria</taxon>
        <taxon>Rhodobacterales</taxon>
        <taxon>Roseobacteraceae</taxon>
        <taxon>Tateyamaria</taxon>
    </lineage>
</organism>
<dbReference type="InterPro" id="IPR019613">
    <property type="entry name" value="DUF4198"/>
</dbReference>
<name>A0ABW8UWT8_9RHOB</name>
<evidence type="ECO:0000313" key="2">
    <source>
        <dbReference type="EMBL" id="MFL4470142.1"/>
    </source>
</evidence>
<dbReference type="EMBL" id="JBHDIY010000002">
    <property type="protein sequence ID" value="MFL4470142.1"/>
    <property type="molecule type" value="Genomic_DNA"/>
</dbReference>
<proteinExistence type="predicted"/>
<accession>A0ABW8UWT8</accession>